<evidence type="ECO:0000313" key="7">
    <source>
        <dbReference type="EMBL" id="CDR30092.1"/>
    </source>
</evidence>
<dbReference type="NCBIfam" id="NF001033">
    <property type="entry name" value="PRK00114.1"/>
    <property type="match status" value="1"/>
</dbReference>
<dbReference type="STRING" id="35623.Aocu_00190"/>
<dbReference type="Proteomes" id="UP000032434">
    <property type="component" value="Chromosome 1"/>
</dbReference>
<dbReference type="HAMAP" id="MF_00117">
    <property type="entry name" value="HslO"/>
    <property type="match status" value="1"/>
</dbReference>
<dbReference type="InterPro" id="IPR016154">
    <property type="entry name" value="Heat_shock_Hsp33_C"/>
</dbReference>
<evidence type="ECO:0000256" key="1">
    <source>
        <dbReference type="ARBA" id="ARBA00022490"/>
    </source>
</evidence>
<dbReference type="Gene3D" id="3.90.1280.10">
    <property type="entry name" value="HSP33 redox switch-like"/>
    <property type="match status" value="1"/>
</dbReference>
<dbReference type="InterPro" id="IPR016153">
    <property type="entry name" value="Heat_shock_Hsp33_N"/>
</dbReference>
<dbReference type="Pfam" id="PF01430">
    <property type="entry name" value="HSP33"/>
    <property type="match status" value="1"/>
</dbReference>
<dbReference type="PIRSF" id="PIRSF005261">
    <property type="entry name" value="Heat_shock_Hsp33"/>
    <property type="match status" value="1"/>
</dbReference>
<keyword evidence="1 6" id="KW-0963">Cytoplasm</keyword>
<dbReference type="PANTHER" id="PTHR30111">
    <property type="entry name" value="33 KDA CHAPERONIN"/>
    <property type="match status" value="1"/>
</dbReference>
<dbReference type="SUPFAM" id="SSF64397">
    <property type="entry name" value="Hsp33 domain"/>
    <property type="match status" value="1"/>
</dbReference>
<dbReference type="GO" id="GO:0042026">
    <property type="term" value="P:protein refolding"/>
    <property type="evidence" value="ECO:0007669"/>
    <property type="project" value="TreeGrafter"/>
</dbReference>
<comment type="similarity">
    <text evidence="6">Belongs to the HSP33 family.</text>
</comment>
<comment type="subcellular location">
    <subcellularLocation>
        <location evidence="6">Cytoplasm</location>
    </subcellularLocation>
</comment>
<dbReference type="FunCoup" id="A0A061AGK4">
    <property type="interactions" value="99"/>
</dbReference>
<dbReference type="InterPro" id="IPR000397">
    <property type="entry name" value="Heat_shock_Hsp33"/>
</dbReference>
<evidence type="ECO:0000313" key="8">
    <source>
        <dbReference type="Proteomes" id="UP000032434"/>
    </source>
</evidence>
<evidence type="ECO:0000256" key="4">
    <source>
        <dbReference type="ARBA" id="ARBA00023186"/>
    </source>
</evidence>
<comment type="PTM">
    <text evidence="6">Under oxidizing conditions two disulfide bonds are formed involving the reactive cysteines. Under reducing conditions zinc is bound to the reactive cysteines and the protein is inactive.</text>
</comment>
<dbReference type="GO" id="GO:0044183">
    <property type="term" value="F:protein folding chaperone"/>
    <property type="evidence" value="ECO:0007669"/>
    <property type="project" value="TreeGrafter"/>
</dbReference>
<dbReference type="RefSeq" id="WP_045748699.1">
    <property type="nucleotide sequence ID" value="NZ_FUZK01000002.1"/>
</dbReference>
<dbReference type="InParanoid" id="A0A061AGK4"/>
<dbReference type="PANTHER" id="PTHR30111:SF1">
    <property type="entry name" value="33 KDA CHAPERONIN"/>
    <property type="match status" value="1"/>
</dbReference>
<name>A0A061AGK4_9MOLU</name>
<evidence type="ECO:0000256" key="3">
    <source>
        <dbReference type="ARBA" id="ARBA00023157"/>
    </source>
</evidence>
<dbReference type="SUPFAM" id="SSF118352">
    <property type="entry name" value="HSP33 redox switch-like"/>
    <property type="match status" value="1"/>
</dbReference>
<feature type="disulfide bond" description="Redox-active" evidence="6">
    <location>
        <begin position="269"/>
        <end position="272"/>
    </location>
</feature>
<keyword evidence="4 6" id="KW-0143">Chaperone</keyword>
<gene>
    <name evidence="6" type="primary">hslO</name>
    <name evidence="7" type="ORF">Aocu_00190</name>
</gene>
<dbReference type="KEGG" id="aoc:Aocu_00190"/>
<keyword evidence="5 6" id="KW-0676">Redox-active center</keyword>
<dbReference type="CDD" id="cd00498">
    <property type="entry name" value="Hsp33"/>
    <property type="match status" value="1"/>
</dbReference>
<evidence type="ECO:0000256" key="5">
    <source>
        <dbReference type="ARBA" id="ARBA00023284"/>
    </source>
</evidence>
<comment type="function">
    <text evidence="6">Redox regulated molecular chaperone. Protects both thermally unfolding and oxidatively damaged proteins from irreversible aggregation. Plays an important role in the bacterial defense system toward oxidative stress.</text>
</comment>
<sequence length="294" mass="32729">MKDYTVIALSYDGEARIYASISTKLVEKSRKLHQTLPTASAAMGRFLTQSAMMSLMYKDGERLTLKIDGDGPIGPMTVEAFQGKVKSTIENPNVYMVYEEGPKKGKLNVGGAVGNGNLFVTKDWKGHYFTSSAPLVSGEIAEDFTYYYATSEQTPSSVGLGVLVSNGKKVIASGGFIIQILPHASDATISKLENILSKIPSITDLLRNHHLPEDMINILSDGTEKILEKHEIKYYCGCRRSKYKSSLFNLNVEILEELLIEDKQVEIVCHYCGKKHLFLEDELKEMIEKKKKTS</sequence>
<organism evidence="7 8">
    <name type="scientific">Acholeplasma oculi</name>
    <dbReference type="NCBI Taxonomy" id="35623"/>
    <lineage>
        <taxon>Bacteria</taxon>
        <taxon>Bacillati</taxon>
        <taxon>Mycoplasmatota</taxon>
        <taxon>Mollicutes</taxon>
        <taxon>Acholeplasmatales</taxon>
        <taxon>Acholeplasmataceae</taxon>
        <taxon>Acholeplasma</taxon>
    </lineage>
</organism>
<accession>A0A061AGK4</accession>
<dbReference type="EMBL" id="LK028559">
    <property type="protein sequence ID" value="CDR30092.1"/>
    <property type="molecule type" value="Genomic_DNA"/>
</dbReference>
<dbReference type="PATRIC" id="fig|35623.3.peg.19"/>
<keyword evidence="7" id="KW-0346">Stress response</keyword>
<evidence type="ECO:0000256" key="6">
    <source>
        <dbReference type="HAMAP-Rule" id="MF_00117"/>
    </source>
</evidence>
<feature type="disulfide bond" description="Redox-active" evidence="6">
    <location>
        <begin position="236"/>
        <end position="238"/>
    </location>
</feature>
<keyword evidence="3 6" id="KW-1015">Disulfide bond</keyword>
<dbReference type="HOGENOM" id="CLU_054493_1_0_14"/>
<protein>
    <recommendedName>
        <fullName evidence="6">33 kDa chaperonin</fullName>
    </recommendedName>
    <alternativeName>
        <fullName evidence="6">Heat shock protein 33 homolog</fullName>
        <shortName evidence="6">HSP33</shortName>
    </alternativeName>
</protein>
<dbReference type="GO" id="GO:0051082">
    <property type="term" value="F:unfolded protein binding"/>
    <property type="evidence" value="ECO:0007669"/>
    <property type="project" value="UniProtKB-UniRule"/>
</dbReference>
<dbReference type="AlphaFoldDB" id="A0A061AGK4"/>
<dbReference type="OrthoDB" id="9776534at2"/>
<reference evidence="8" key="1">
    <citation type="submission" date="2014-05" db="EMBL/GenBank/DDBJ databases">
        <authorList>
            <person name="Kube M."/>
        </authorList>
    </citation>
    <scope>NUCLEOTIDE SEQUENCE [LARGE SCALE GENOMIC DNA]</scope>
</reference>
<proteinExistence type="inferred from homology"/>
<dbReference type="Gene3D" id="3.55.30.10">
    <property type="entry name" value="Hsp33 domain"/>
    <property type="match status" value="1"/>
</dbReference>
<keyword evidence="8" id="KW-1185">Reference proteome</keyword>
<keyword evidence="2 6" id="KW-0862">Zinc</keyword>
<evidence type="ECO:0000256" key="2">
    <source>
        <dbReference type="ARBA" id="ARBA00022833"/>
    </source>
</evidence>
<dbReference type="GO" id="GO:0005737">
    <property type="term" value="C:cytoplasm"/>
    <property type="evidence" value="ECO:0007669"/>
    <property type="project" value="UniProtKB-SubCell"/>
</dbReference>